<dbReference type="PANTHER" id="PTHR44329">
    <property type="entry name" value="SERINE/THREONINE-PROTEIN KINASE TNNI3K-RELATED"/>
    <property type="match status" value="1"/>
</dbReference>
<feature type="region of interest" description="Disordered" evidence="1">
    <location>
        <begin position="106"/>
        <end position="135"/>
    </location>
</feature>
<feature type="region of interest" description="Disordered" evidence="1">
    <location>
        <begin position="182"/>
        <end position="237"/>
    </location>
</feature>
<dbReference type="GO" id="GO:0004674">
    <property type="term" value="F:protein serine/threonine kinase activity"/>
    <property type="evidence" value="ECO:0007669"/>
    <property type="project" value="TreeGrafter"/>
</dbReference>
<dbReference type="Pfam" id="PF00069">
    <property type="entry name" value="Pkinase"/>
    <property type="match status" value="1"/>
</dbReference>
<reference evidence="3 4" key="1">
    <citation type="journal article" date="2023" name="Commun. Biol.">
        <title>Reorganization of the ancestral sex-determining regions during the evolution of trioecy in Pleodorina starrii.</title>
        <authorList>
            <person name="Takahashi K."/>
            <person name="Suzuki S."/>
            <person name="Kawai-Toyooka H."/>
            <person name="Yamamoto K."/>
            <person name="Hamaji T."/>
            <person name="Ootsuki R."/>
            <person name="Yamaguchi H."/>
            <person name="Kawachi M."/>
            <person name="Higashiyama T."/>
            <person name="Nozaki H."/>
        </authorList>
    </citation>
    <scope>NUCLEOTIDE SEQUENCE [LARGE SCALE GENOMIC DNA]</scope>
    <source>
        <strain evidence="3 4">NIES-4479</strain>
    </source>
</reference>
<gene>
    <name evidence="3" type="primary">PLEST008608</name>
    <name evidence="3" type="ORF">PLESTB_000431500</name>
</gene>
<proteinExistence type="predicted"/>
<organism evidence="3 4">
    <name type="scientific">Pleodorina starrii</name>
    <dbReference type="NCBI Taxonomy" id="330485"/>
    <lineage>
        <taxon>Eukaryota</taxon>
        <taxon>Viridiplantae</taxon>
        <taxon>Chlorophyta</taxon>
        <taxon>core chlorophytes</taxon>
        <taxon>Chlorophyceae</taxon>
        <taxon>CS clade</taxon>
        <taxon>Chlamydomonadales</taxon>
        <taxon>Volvocaceae</taxon>
        <taxon>Pleodorina</taxon>
    </lineage>
</organism>
<dbReference type="InterPro" id="IPR051681">
    <property type="entry name" value="Ser/Thr_Kinases-Pseudokinases"/>
</dbReference>
<feature type="compositionally biased region" description="Gly residues" evidence="1">
    <location>
        <begin position="201"/>
        <end position="213"/>
    </location>
</feature>
<dbReference type="EMBL" id="BRXU01000004">
    <property type="protein sequence ID" value="GLC50783.1"/>
    <property type="molecule type" value="Genomic_DNA"/>
</dbReference>
<dbReference type="GO" id="GO:0005524">
    <property type="term" value="F:ATP binding"/>
    <property type="evidence" value="ECO:0007669"/>
    <property type="project" value="InterPro"/>
</dbReference>
<dbReference type="PROSITE" id="PS00108">
    <property type="entry name" value="PROTEIN_KINASE_ST"/>
    <property type="match status" value="1"/>
</dbReference>
<dbReference type="Pfam" id="PF07714">
    <property type="entry name" value="PK_Tyr_Ser-Thr"/>
    <property type="match status" value="1"/>
</dbReference>
<protein>
    <recommendedName>
        <fullName evidence="2">Protein kinase domain-containing protein</fullName>
    </recommendedName>
</protein>
<dbReference type="InterPro" id="IPR008271">
    <property type="entry name" value="Ser/Thr_kinase_AS"/>
</dbReference>
<dbReference type="PROSITE" id="PS50011">
    <property type="entry name" value="PROTEIN_KINASE_DOM"/>
    <property type="match status" value="1"/>
</dbReference>
<dbReference type="Gene3D" id="1.10.510.10">
    <property type="entry name" value="Transferase(Phosphotransferase) domain 1"/>
    <property type="match status" value="2"/>
</dbReference>
<evidence type="ECO:0000256" key="1">
    <source>
        <dbReference type="SAM" id="MobiDB-lite"/>
    </source>
</evidence>
<feature type="compositionally biased region" description="Low complexity" evidence="1">
    <location>
        <begin position="523"/>
        <end position="532"/>
    </location>
</feature>
<feature type="domain" description="Protein kinase" evidence="2">
    <location>
        <begin position="1"/>
        <end position="344"/>
    </location>
</feature>
<feature type="compositionally biased region" description="Gly residues" evidence="1">
    <location>
        <begin position="381"/>
        <end position="390"/>
    </location>
</feature>
<dbReference type="SMART" id="SM00220">
    <property type="entry name" value="S_TKc"/>
    <property type="match status" value="1"/>
</dbReference>
<dbReference type="OrthoDB" id="541187at2759"/>
<keyword evidence="4" id="KW-1185">Reference proteome</keyword>
<feature type="region of interest" description="Disordered" evidence="1">
    <location>
        <begin position="633"/>
        <end position="678"/>
    </location>
</feature>
<dbReference type="InterPro" id="IPR001245">
    <property type="entry name" value="Ser-Thr/Tyr_kinase_cat_dom"/>
</dbReference>
<sequence length="897" mass="90707">MLRREGQALVRHPHRHLARCHAFLELPPDFPGLAPGYTRSAPALVLELLEDGSLHRLLRRQQLAPWRPLYDTAAALEWSTQLAEALAHLHSHSIIHRDVKADNVMLSNQQQQQQPQQQPTHKKQKQHQQQQAGPLSLLVSSSSSVAAAAAAAAAAATEAAGSKGGGEGPRPVVKLVDLGLHSSPPEERHRRQPLFRLPLTLGGGRPSGSGRPSGGTAVDADGRLPPAAASSTTAAPTSYGGDVGADGVAVGIGEAAFGSRGLVTPSSPPPPPQFVTPVQVQGRAILVPVDPYSPWFRNLDQPLLPLPLAPPPSPPPPPTTPPLTAAAAAARQTPTQGRARVPFVAAPGRGEVAESPAPPPPRPASNPMCTLMPQPQPRRSCGGGGGVGGGGGGVSPLMDAYPGALPSVRTTPTRRRGPAIAAALAAAAASSGYGDGGGDCGSLAGSVGVTEMGLLCSVISGCSLRFFGMFSTSELGGGGGGGATEANDRAWQAAASSPVSYTSDADAAPANLHAGGGGGGGCARRTAPPATAQRHRQQQQKQRVYGTTTAVQCSGDGRCSGVGQRACAGGGGSGGGGGNDGCASDGSGASSQQPHGQIRALVQASGKGDRGGWYGGTVRQGCVSSICRPGGPGAREVPFPPPPPSSVALSSSAHERPSYVPYTPSPRPGGGGGCGDSSNSQQLSLLLSSDVDAVLPYEKVFRLTGETGSCMTMAPEVWKALPYNDKADVFSFGVVMYELFAHSLLLVSHIGVRRPELPHNVFFSRCEQYTEAVSRGFRPARLDSIPPPVWTLVTQCWDQDPAVRPPMAEVVQRLKAIAETNRAEAAAAAAEAKRVAAAATAVAGRSGAGGGGGVCGGGGTASFSGGAGGADGEAVSLYGAGGSGGCAPGCQPGCVIS</sequence>
<comment type="caution">
    <text evidence="3">The sequence shown here is derived from an EMBL/GenBank/DDBJ whole genome shotgun (WGS) entry which is preliminary data.</text>
</comment>
<dbReference type="InterPro" id="IPR000719">
    <property type="entry name" value="Prot_kinase_dom"/>
</dbReference>
<dbReference type="PANTHER" id="PTHR44329:SF289">
    <property type="entry name" value="SERINE_THREONINE-PROTEIN KINASE VIK"/>
    <property type="match status" value="1"/>
</dbReference>
<accession>A0A9W6BFG6</accession>
<dbReference type="AlphaFoldDB" id="A0A9W6BFG6"/>
<feature type="compositionally biased region" description="Low complexity" evidence="1">
    <location>
        <begin position="225"/>
        <end position="237"/>
    </location>
</feature>
<dbReference type="InterPro" id="IPR011009">
    <property type="entry name" value="Kinase-like_dom_sf"/>
</dbReference>
<evidence type="ECO:0000259" key="2">
    <source>
        <dbReference type="PROSITE" id="PS50011"/>
    </source>
</evidence>
<evidence type="ECO:0000313" key="3">
    <source>
        <dbReference type="EMBL" id="GLC50783.1"/>
    </source>
</evidence>
<feature type="compositionally biased region" description="Low complexity" evidence="1">
    <location>
        <begin position="322"/>
        <end position="335"/>
    </location>
</feature>
<feature type="compositionally biased region" description="Low complexity" evidence="1">
    <location>
        <begin position="109"/>
        <end position="119"/>
    </location>
</feature>
<dbReference type="Proteomes" id="UP001165080">
    <property type="component" value="Unassembled WGS sequence"/>
</dbReference>
<feature type="compositionally biased region" description="Pro residues" evidence="1">
    <location>
        <begin position="306"/>
        <end position="321"/>
    </location>
</feature>
<feature type="region of interest" description="Disordered" evidence="1">
    <location>
        <begin position="502"/>
        <end position="545"/>
    </location>
</feature>
<evidence type="ECO:0000313" key="4">
    <source>
        <dbReference type="Proteomes" id="UP001165080"/>
    </source>
</evidence>
<feature type="region of interest" description="Disordered" evidence="1">
    <location>
        <begin position="306"/>
        <end position="390"/>
    </location>
</feature>
<dbReference type="SUPFAM" id="SSF56112">
    <property type="entry name" value="Protein kinase-like (PK-like)"/>
    <property type="match status" value="1"/>
</dbReference>
<name>A0A9W6BFG6_9CHLO</name>